<keyword evidence="3" id="KW-0677">Repeat</keyword>
<dbReference type="OrthoDB" id="1737781at2"/>
<accession>W0EFZ0</accession>
<dbReference type="PROSITE" id="PS50005">
    <property type="entry name" value="TPR"/>
    <property type="match status" value="2"/>
</dbReference>
<name>W0EFZ0_9FIRM</name>
<feature type="repeat" description="TPR" evidence="6">
    <location>
        <begin position="199"/>
        <end position="232"/>
    </location>
</feature>
<reference evidence="8 9" key="1">
    <citation type="submission" date="2013-12" db="EMBL/GenBank/DDBJ databases">
        <authorList>
            <consortium name="DOE Joint Genome Institute"/>
            <person name="Smidt H."/>
            <person name="Huntemann M."/>
            <person name="Han J."/>
            <person name="Chen A."/>
            <person name="Kyrpides N."/>
            <person name="Mavromatis K."/>
            <person name="Markowitz V."/>
            <person name="Palaniappan K."/>
            <person name="Ivanova N."/>
            <person name="Schaumberg A."/>
            <person name="Pati A."/>
            <person name="Liolios K."/>
            <person name="Nordberg H.P."/>
            <person name="Cantor M.N."/>
            <person name="Hua S.X."/>
            <person name="Woyke T."/>
        </authorList>
    </citation>
    <scope>NUCLEOTIDE SEQUENCE [LARGE SCALE GENOMIC DNA]</scope>
    <source>
        <strain evidence="9">DSM 15288</strain>
    </source>
</reference>
<dbReference type="GO" id="GO:0003677">
    <property type="term" value="F:DNA binding"/>
    <property type="evidence" value="ECO:0007669"/>
    <property type="project" value="InterPro"/>
</dbReference>
<dbReference type="InterPro" id="IPR010982">
    <property type="entry name" value="Lambda_DNA-bd_dom_sf"/>
</dbReference>
<evidence type="ECO:0000256" key="4">
    <source>
        <dbReference type="ARBA" id="ARBA00022803"/>
    </source>
</evidence>
<dbReference type="AlphaFoldDB" id="W0EFZ0"/>
<dbReference type="SUPFAM" id="SSF48452">
    <property type="entry name" value="TPR-like"/>
    <property type="match status" value="2"/>
</dbReference>
<dbReference type="SMART" id="SM00530">
    <property type="entry name" value="HTH_XRE"/>
    <property type="match status" value="1"/>
</dbReference>
<dbReference type="Pfam" id="PF01381">
    <property type="entry name" value="HTH_3"/>
    <property type="match status" value="1"/>
</dbReference>
<evidence type="ECO:0000259" key="7">
    <source>
        <dbReference type="PROSITE" id="PS50943"/>
    </source>
</evidence>
<dbReference type="Gene3D" id="1.10.260.40">
    <property type="entry name" value="lambda repressor-like DNA-binding domains"/>
    <property type="match status" value="1"/>
</dbReference>
<dbReference type="STRING" id="871968.DESME_02945"/>
<dbReference type="InterPro" id="IPR051476">
    <property type="entry name" value="Bac_ResReg_Asp_Phosphatase"/>
</dbReference>
<gene>
    <name evidence="8" type="ORF">DESME_02945</name>
</gene>
<dbReference type="GO" id="GO:0005737">
    <property type="term" value="C:cytoplasm"/>
    <property type="evidence" value="ECO:0007669"/>
    <property type="project" value="UniProtKB-SubCell"/>
</dbReference>
<dbReference type="SMART" id="SM00028">
    <property type="entry name" value="TPR"/>
    <property type="match status" value="4"/>
</dbReference>
<dbReference type="InterPro" id="IPR011990">
    <property type="entry name" value="TPR-like_helical_dom_sf"/>
</dbReference>
<dbReference type="PANTHER" id="PTHR46630:SF1">
    <property type="entry name" value="TETRATRICOPEPTIDE REPEAT PROTEIN 29"/>
    <property type="match status" value="1"/>
</dbReference>
<dbReference type="InterPro" id="IPR019734">
    <property type="entry name" value="TPR_rpt"/>
</dbReference>
<evidence type="ECO:0000313" key="8">
    <source>
        <dbReference type="EMBL" id="AHF08438.1"/>
    </source>
</evidence>
<feature type="repeat" description="TPR" evidence="6">
    <location>
        <begin position="162"/>
        <end position="195"/>
    </location>
</feature>
<feature type="domain" description="HTH cro/C1-type" evidence="7">
    <location>
        <begin position="10"/>
        <end position="57"/>
    </location>
</feature>
<comment type="similarity">
    <text evidence="5">Belongs to the Rap family.</text>
</comment>
<evidence type="ECO:0000256" key="1">
    <source>
        <dbReference type="ARBA" id="ARBA00004496"/>
    </source>
</evidence>
<dbReference type="InterPro" id="IPR001387">
    <property type="entry name" value="Cro/C1-type_HTH"/>
</dbReference>
<dbReference type="Pfam" id="PF13181">
    <property type="entry name" value="TPR_8"/>
    <property type="match status" value="1"/>
</dbReference>
<keyword evidence="4 6" id="KW-0802">TPR repeat</keyword>
<evidence type="ECO:0000313" key="9">
    <source>
        <dbReference type="Proteomes" id="UP000010847"/>
    </source>
</evidence>
<keyword evidence="9" id="KW-1185">Reference proteome</keyword>
<sequence>MVKRNCDFIGKSLTDISEATGISLSYLSLILSGKRTNVSLGVLTRIGAVLNLSIEEVQFLISQQIKPAIPKKEKMVRDNAEQQEIIEQTLILLEHFDIEKLNLLKSKVQEKSSSDFQLKEYYLLWIDGIVATRNNLYQEAFKFLDRACNFKAVTSNEKRMLARIYGGIGSTYLALSEYKLALKMFKKSLHIWYKGNEAALVYLNLGTLYRRTRKYSNAIRAYTLSLDLGESYFKTLAYSGLGQIYMDLNDMRSARSILLKGYAYSKKNTDKWGCQDILCNLGQYYKLIEQLHRAEFTLNKGLKYAQELNAARSKDFIRLEIAEVHLLQNRGEKAVQIFNEMNREVSQSGDLLLLGSTFLLCAKKYITTFHYEEALQYLNKSYMALTGIGATVEILECCKLLLECHLRKHNSAEVQFYRDEIQKIKNKLKLKIMSIE</sequence>
<dbReference type="Proteomes" id="UP000010847">
    <property type="component" value="Chromosome"/>
</dbReference>
<dbReference type="EMBL" id="CP007032">
    <property type="protein sequence ID" value="AHF08438.1"/>
    <property type="molecule type" value="Genomic_DNA"/>
</dbReference>
<proteinExistence type="inferred from homology"/>
<dbReference type="Pfam" id="PF13424">
    <property type="entry name" value="TPR_12"/>
    <property type="match status" value="1"/>
</dbReference>
<dbReference type="RefSeq" id="WP_006717476.1">
    <property type="nucleotide sequence ID" value="NZ_CP007032.1"/>
</dbReference>
<evidence type="ECO:0000256" key="3">
    <source>
        <dbReference type="ARBA" id="ARBA00022737"/>
    </source>
</evidence>
<evidence type="ECO:0000256" key="6">
    <source>
        <dbReference type="PROSITE-ProRule" id="PRU00339"/>
    </source>
</evidence>
<dbReference type="HOGENOM" id="CLU_628107_0_0_9"/>
<dbReference type="eggNOG" id="COG0457">
    <property type="taxonomic scope" value="Bacteria"/>
</dbReference>
<dbReference type="SUPFAM" id="SSF47413">
    <property type="entry name" value="lambda repressor-like DNA-binding domains"/>
    <property type="match status" value="1"/>
</dbReference>
<comment type="subcellular location">
    <subcellularLocation>
        <location evidence="1">Cytoplasm</location>
    </subcellularLocation>
</comment>
<dbReference type="Gene3D" id="1.25.40.10">
    <property type="entry name" value="Tetratricopeptide repeat domain"/>
    <property type="match status" value="2"/>
</dbReference>
<dbReference type="KEGG" id="dmt:DESME_02945"/>
<protein>
    <recommendedName>
        <fullName evidence="7">HTH cro/C1-type domain-containing protein</fullName>
    </recommendedName>
</protein>
<dbReference type="PROSITE" id="PS50943">
    <property type="entry name" value="HTH_CROC1"/>
    <property type="match status" value="1"/>
</dbReference>
<evidence type="ECO:0000256" key="5">
    <source>
        <dbReference type="ARBA" id="ARBA00038253"/>
    </source>
</evidence>
<evidence type="ECO:0000256" key="2">
    <source>
        <dbReference type="ARBA" id="ARBA00022490"/>
    </source>
</evidence>
<organism evidence="8 9">
    <name type="scientific">Desulfitobacterium metallireducens DSM 15288</name>
    <dbReference type="NCBI Taxonomy" id="871968"/>
    <lineage>
        <taxon>Bacteria</taxon>
        <taxon>Bacillati</taxon>
        <taxon>Bacillota</taxon>
        <taxon>Clostridia</taxon>
        <taxon>Eubacteriales</taxon>
        <taxon>Desulfitobacteriaceae</taxon>
        <taxon>Desulfitobacterium</taxon>
    </lineage>
</organism>
<keyword evidence="2" id="KW-0963">Cytoplasm</keyword>
<dbReference type="PANTHER" id="PTHR46630">
    <property type="entry name" value="TETRATRICOPEPTIDE REPEAT PROTEIN 29"/>
    <property type="match status" value="1"/>
</dbReference>